<gene>
    <name evidence="1" type="ORF">TKK_003058</name>
</gene>
<accession>A0ABD2XFQ0</accession>
<organism evidence="1 2">
    <name type="scientific">Trichogramma kaykai</name>
    <dbReference type="NCBI Taxonomy" id="54128"/>
    <lineage>
        <taxon>Eukaryota</taxon>
        <taxon>Metazoa</taxon>
        <taxon>Ecdysozoa</taxon>
        <taxon>Arthropoda</taxon>
        <taxon>Hexapoda</taxon>
        <taxon>Insecta</taxon>
        <taxon>Pterygota</taxon>
        <taxon>Neoptera</taxon>
        <taxon>Endopterygota</taxon>
        <taxon>Hymenoptera</taxon>
        <taxon>Apocrita</taxon>
        <taxon>Proctotrupomorpha</taxon>
        <taxon>Chalcidoidea</taxon>
        <taxon>Trichogrammatidae</taxon>
        <taxon>Trichogramma</taxon>
    </lineage>
</organism>
<reference evidence="1 2" key="1">
    <citation type="journal article" date="2024" name="bioRxiv">
        <title>A reference genome for Trichogramma kaykai: A tiny desert-dwelling parasitoid wasp with competing sex-ratio distorters.</title>
        <authorList>
            <person name="Culotta J."/>
            <person name="Lindsey A.R."/>
        </authorList>
    </citation>
    <scope>NUCLEOTIDE SEQUENCE [LARGE SCALE GENOMIC DNA]</scope>
    <source>
        <strain evidence="1 2">KSX58</strain>
    </source>
</reference>
<keyword evidence="2" id="KW-1185">Reference proteome</keyword>
<dbReference type="EMBL" id="JBJJXI010000026">
    <property type="protein sequence ID" value="KAL3404057.1"/>
    <property type="molecule type" value="Genomic_DNA"/>
</dbReference>
<proteinExistence type="predicted"/>
<evidence type="ECO:0008006" key="3">
    <source>
        <dbReference type="Google" id="ProtNLM"/>
    </source>
</evidence>
<name>A0ABD2XFQ0_9HYME</name>
<comment type="caution">
    <text evidence="1">The sequence shown here is derived from an EMBL/GenBank/DDBJ whole genome shotgun (WGS) entry which is preliminary data.</text>
</comment>
<sequence length="128" mass="15059">MHCLWVVYCINIVAGLYITNAMTYLLSRFVAATITTATTTAYFSNLPNERNDDSAGRAMHIIYTGWCRPRFPALLLHETAGNRERRGKEITTRWIRCVFDTVFHFYRARQRFVISFVKLSFYFNFHSE</sequence>
<evidence type="ECO:0000313" key="1">
    <source>
        <dbReference type="EMBL" id="KAL3404057.1"/>
    </source>
</evidence>
<protein>
    <recommendedName>
        <fullName evidence="3">Secreted protein</fullName>
    </recommendedName>
</protein>
<dbReference type="Proteomes" id="UP001627154">
    <property type="component" value="Unassembled WGS sequence"/>
</dbReference>
<dbReference type="AlphaFoldDB" id="A0ABD2XFQ0"/>
<evidence type="ECO:0000313" key="2">
    <source>
        <dbReference type="Proteomes" id="UP001627154"/>
    </source>
</evidence>